<dbReference type="STRING" id="137246.A0A401RVF9"/>
<feature type="compositionally biased region" description="Polar residues" evidence="2">
    <location>
        <begin position="1251"/>
        <end position="1274"/>
    </location>
</feature>
<dbReference type="FunFam" id="1.10.555.10:FF:000002">
    <property type="entry name" value="rho GTPase-activating protein 32 isoform X1"/>
    <property type="match status" value="1"/>
</dbReference>
<feature type="compositionally biased region" description="Polar residues" evidence="2">
    <location>
        <begin position="1226"/>
        <end position="1244"/>
    </location>
</feature>
<feature type="region of interest" description="Disordered" evidence="2">
    <location>
        <begin position="688"/>
        <end position="731"/>
    </location>
</feature>
<feature type="compositionally biased region" description="Basic and acidic residues" evidence="2">
    <location>
        <begin position="562"/>
        <end position="571"/>
    </location>
</feature>
<dbReference type="GO" id="GO:0007264">
    <property type="term" value="P:small GTPase-mediated signal transduction"/>
    <property type="evidence" value="ECO:0007669"/>
    <property type="project" value="TreeGrafter"/>
</dbReference>
<evidence type="ECO:0000259" key="3">
    <source>
        <dbReference type="PROSITE" id="PS50238"/>
    </source>
</evidence>
<dbReference type="GO" id="GO:0005096">
    <property type="term" value="F:GTPase activator activity"/>
    <property type="evidence" value="ECO:0007669"/>
    <property type="project" value="UniProtKB-KW"/>
</dbReference>
<feature type="compositionally biased region" description="Polar residues" evidence="2">
    <location>
        <begin position="457"/>
        <end position="467"/>
    </location>
</feature>
<gene>
    <name evidence="4" type="ORF">chiPu_0000487</name>
</gene>
<feature type="compositionally biased region" description="Basic and acidic residues" evidence="2">
    <location>
        <begin position="700"/>
        <end position="720"/>
    </location>
</feature>
<dbReference type="Proteomes" id="UP000287033">
    <property type="component" value="Unassembled WGS sequence"/>
</dbReference>
<dbReference type="OrthoDB" id="79452at2759"/>
<dbReference type="PANTHER" id="PTHR15729">
    <property type="entry name" value="CDC42 GTPASE-ACTIVATING PROTEIN"/>
    <property type="match status" value="1"/>
</dbReference>
<dbReference type="Pfam" id="PF00620">
    <property type="entry name" value="RhoGAP"/>
    <property type="match status" value="1"/>
</dbReference>
<feature type="region of interest" description="Disordered" evidence="2">
    <location>
        <begin position="1215"/>
        <end position="1302"/>
    </location>
</feature>
<dbReference type="InterPro" id="IPR000198">
    <property type="entry name" value="RhoGAP_dom"/>
</dbReference>
<organism evidence="4 5">
    <name type="scientific">Chiloscyllium punctatum</name>
    <name type="common">Brownbanded bambooshark</name>
    <name type="synonym">Hemiscyllium punctatum</name>
    <dbReference type="NCBI Taxonomy" id="137246"/>
    <lineage>
        <taxon>Eukaryota</taxon>
        <taxon>Metazoa</taxon>
        <taxon>Chordata</taxon>
        <taxon>Craniata</taxon>
        <taxon>Vertebrata</taxon>
        <taxon>Chondrichthyes</taxon>
        <taxon>Elasmobranchii</taxon>
        <taxon>Galeomorphii</taxon>
        <taxon>Galeoidea</taxon>
        <taxon>Orectolobiformes</taxon>
        <taxon>Hemiscylliidae</taxon>
        <taxon>Chiloscyllium</taxon>
    </lineage>
</organism>
<sequence>MKNKGAKQKGKRKGAKDTAFGCDLGDYLQNSGQDVPQVLKSCAEFIEKHGIVDGVYRLSGITSNIQRLRQEFGTEQRPDLTKEVYLQDIHCVGSLCKLYFRELPNPLLTYELYKKFTEAVSAQSEEEQLIRIQNVIKELPPAHYRTLEYLIKHLTHIASFSTMTNMHSRNLALVWAPNLLRSKEIEGSGYNNDAAFLEVRVQSIVIEFILNHVNQLFISNTVQPGQETEAHNPVVKCKSLPIVPPSMKLLSLEEAQARTLRPDHPARLDKSHCAPMDTGPAAGTIYHTVIDLPDPRRKLPAKTKKWKSIFNLGRSGNDSKGKLSRNGSVFVRGRQFAEKGNIRPAKSMESLCSLPTEDDEKGGRFKHAATLGGNLSPSLKSRTLGSGSSYSLGRRHSDWDQDELIGAIGGCAKDFSEETPAKGSAAFRAQPEQLKVFRGDAFNKSEPTSPKTRRLFYSNNSNDSPAKSNFPGDLFPLEASPQHHRKPMALNISEPFSVSVPLHISGFISPTTAPSRQAQNLKDLALQESTNGTSQGDVSILPVTEDGEGGPHSEQSNSESQRPNDDQEIEKPQLQPEPLTEDYSDSPSQDQPQTFPTPTGQHSDPLELKPSTSVTSSPVPPDLGEKTTQDETYPSAALPTRQPSENGHQTEWSNDTEEHLATKQGIDSSAKAFIEQLWPEMKELEIREPEEVTAVNNAQEKVEDRPSQSHNKSDMEEKSLPDTTVKPKFKGPQRIHSLPDLFLSSPPPMIENSTALCLNATNHIYSSEASSTKISDPSLAQSQLSPSTKPLSECSKTELSKPITDANILMAPIESLPMWCTGVSTGSFISNYPESNLDQLTNPNSDEKHQCPTATLEVKPSEPCIKDGTSNKLEPNLKADDNVSGTCSEDALSIQTEQTAVHLSNNECDQKGQFADMQSNQKSAAAQTDASELLLLEDCMVNETLKQPVPHSPESDQSMKDGKECSTLMPPNEIPGERQETLSPDVCTDMIASEDLYNQTSQSAKKYIEWNRQSPETSSQICNGESLKNSSNPTNSIQFPNGVEGISTSDQQHVSLTEDNTLSSNGSESLCIINAGVTPCLQSIESESGRTTSDRNDCLNSNDEASLLVLYPMVNDKPPISDDCTIQSIPIGVTAIRMTYMIKTCQVKAIPVIPPKLQFTQIPQPLAKKNLSPPALPLDKVLTILQPITTCEQSSPESKSRFDSSLINSSAAEYKDGKENGLPGHGSSTISPDTSLVQSKTTEATPIVKRTCQSNGEDVFDNSTPSRTERSPVQQKPGFLRHAQHRSKTGRPQSLILFSPPWPNMERPSTLDTNKVLLSPVQCSPEQLSPLELDHTTPDSYMHELNDSQKGPEGVTLRSRMSMPKSGQRLETSTSCFYQPQRRSMIFENRGGRQIE</sequence>
<feature type="region of interest" description="Disordered" evidence="2">
    <location>
        <begin position="442"/>
        <end position="480"/>
    </location>
</feature>
<keyword evidence="1" id="KW-0343">GTPase activation</keyword>
<dbReference type="SUPFAM" id="SSF48350">
    <property type="entry name" value="GTPase activation domain, GAP"/>
    <property type="match status" value="1"/>
</dbReference>
<evidence type="ECO:0000313" key="4">
    <source>
        <dbReference type="EMBL" id="GCC22102.1"/>
    </source>
</evidence>
<proteinExistence type="predicted"/>
<feature type="domain" description="Rho-GAP" evidence="3">
    <location>
        <begin position="22"/>
        <end position="217"/>
    </location>
</feature>
<feature type="compositionally biased region" description="Polar residues" evidence="2">
    <location>
        <begin position="641"/>
        <end position="653"/>
    </location>
</feature>
<feature type="compositionally biased region" description="Basic and acidic residues" evidence="2">
    <location>
        <begin position="953"/>
        <end position="964"/>
    </location>
</feature>
<dbReference type="PANTHER" id="PTHR15729:SF3">
    <property type="entry name" value="RHO GTPASE-ACTIVATING PROTEIN 31"/>
    <property type="match status" value="1"/>
</dbReference>
<evidence type="ECO:0000256" key="1">
    <source>
        <dbReference type="ARBA" id="ARBA00022468"/>
    </source>
</evidence>
<feature type="region of interest" description="Disordered" evidence="2">
    <location>
        <begin position="529"/>
        <end position="667"/>
    </location>
</feature>
<keyword evidence="5" id="KW-1185">Reference proteome</keyword>
<dbReference type="OMA" id="YMIKTCQ"/>
<dbReference type="InterPro" id="IPR051576">
    <property type="entry name" value="PX-Rho_GAP"/>
</dbReference>
<dbReference type="Gene3D" id="1.10.555.10">
    <property type="entry name" value="Rho GTPase activation protein"/>
    <property type="match status" value="1"/>
</dbReference>
<reference evidence="4 5" key="1">
    <citation type="journal article" date="2018" name="Nat. Ecol. Evol.">
        <title>Shark genomes provide insights into elasmobranch evolution and the origin of vertebrates.</title>
        <authorList>
            <person name="Hara Y"/>
            <person name="Yamaguchi K"/>
            <person name="Onimaru K"/>
            <person name="Kadota M"/>
            <person name="Koyanagi M"/>
            <person name="Keeley SD"/>
            <person name="Tatsumi K"/>
            <person name="Tanaka K"/>
            <person name="Motone F"/>
            <person name="Kageyama Y"/>
            <person name="Nozu R"/>
            <person name="Adachi N"/>
            <person name="Nishimura O"/>
            <person name="Nakagawa R"/>
            <person name="Tanegashima C"/>
            <person name="Kiyatake I"/>
            <person name="Matsumoto R"/>
            <person name="Murakumo K"/>
            <person name="Nishida K"/>
            <person name="Terakita A"/>
            <person name="Kuratani S"/>
            <person name="Sato K"/>
            <person name="Hyodo S Kuraku.S."/>
        </authorList>
    </citation>
    <scope>NUCLEOTIDE SEQUENCE [LARGE SCALE GENOMIC DNA]</scope>
</reference>
<dbReference type="InterPro" id="IPR008936">
    <property type="entry name" value="Rho_GTPase_activation_prot"/>
</dbReference>
<dbReference type="PROSITE" id="PS50238">
    <property type="entry name" value="RHOGAP"/>
    <property type="match status" value="1"/>
</dbReference>
<name>A0A401RVF9_CHIPU</name>
<dbReference type="EMBL" id="BEZZ01000006">
    <property type="protein sequence ID" value="GCC22102.1"/>
    <property type="molecule type" value="Genomic_DNA"/>
</dbReference>
<evidence type="ECO:0000313" key="5">
    <source>
        <dbReference type="Proteomes" id="UP000287033"/>
    </source>
</evidence>
<feature type="region of interest" description="Disordered" evidence="2">
    <location>
        <begin position="770"/>
        <end position="797"/>
    </location>
</feature>
<protein>
    <recommendedName>
        <fullName evidence="3">Rho-GAP domain-containing protein</fullName>
    </recommendedName>
</protein>
<dbReference type="GO" id="GO:0030027">
    <property type="term" value="C:lamellipodium"/>
    <property type="evidence" value="ECO:0007669"/>
    <property type="project" value="TreeGrafter"/>
</dbReference>
<evidence type="ECO:0000256" key="2">
    <source>
        <dbReference type="SAM" id="MobiDB-lite"/>
    </source>
</evidence>
<feature type="region of interest" description="Disordered" evidence="2">
    <location>
        <begin position="1017"/>
        <end position="1047"/>
    </location>
</feature>
<dbReference type="CDD" id="cd04384">
    <property type="entry name" value="RhoGAP_CdGAP"/>
    <property type="match status" value="1"/>
</dbReference>
<feature type="compositionally biased region" description="Polar residues" evidence="2">
    <location>
        <begin position="770"/>
        <end position="790"/>
    </location>
</feature>
<feature type="region of interest" description="Disordered" evidence="2">
    <location>
        <begin position="946"/>
        <end position="980"/>
    </location>
</feature>
<comment type="caution">
    <text evidence="4">The sequence shown here is derived from an EMBL/GenBank/DDBJ whole genome shotgun (WGS) entry which is preliminary data.</text>
</comment>
<feature type="compositionally biased region" description="Polar residues" evidence="2">
    <location>
        <begin position="1017"/>
        <end position="1039"/>
    </location>
</feature>
<accession>A0A401RVF9</accession>
<feature type="region of interest" description="Disordered" evidence="2">
    <location>
        <begin position="1345"/>
        <end position="1373"/>
    </location>
</feature>
<dbReference type="SMART" id="SM00324">
    <property type="entry name" value="RhoGAP"/>
    <property type="match status" value="1"/>
</dbReference>
<feature type="compositionally biased region" description="Polar residues" evidence="2">
    <location>
        <begin position="585"/>
        <end position="602"/>
    </location>
</feature>